<proteinExistence type="predicted"/>
<feature type="transmembrane region" description="Helical" evidence="1">
    <location>
        <begin position="271"/>
        <end position="291"/>
    </location>
</feature>
<dbReference type="PANTHER" id="PTHR43596:SF1">
    <property type="entry name" value="ADP,ATP CARRIER PROTEIN"/>
    <property type="match status" value="1"/>
</dbReference>
<feature type="transmembrane region" description="Helical" evidence="1">
    <location>
        <begin position="72"/>
        <end position="91"/>
    </location>
</feature>
<dbReference type="AlphaFoldDB" id="A0A2R5GHR1"/>
<evidence type="ECO:0000313" key="2">
    <source>
        <dbReference type="EMBL" id="GBG27414.1"/>
    </source>
</evidence>
<dbReference type="Proteomes" id="UP000241890">
    <property type="component" value="Unassembled WGS sequence"/>
</dbReference>
<keyword evidence="1" id="KW-1133">Transmembrane helix</keyword>
<reference evidence="2 3" key="1">
    <citation type="submission" date="2017-12" db="EMBL/GenBank/DDBJ databases">
        <title>Sequencing, de novo assembly and annotation of complete genome of a new Thraustochytrid species, strain FCC1311.</title>
        <authorList>
            <person name="Sedici K."/>
            <person name="Godart F."/>
            <person name="Aiese Cigliano R."/>
            <person name="Sanseverino W."/>
            <person name="Barakat M."/>
            <person name="Ortet P."/>
            <person name="Marechal E."/>
            <person name="Cagnac O."/>
            <person name="Amato A."/>
        </authorList>
    </citation>
    <scope>NUCLEOTIDE SEQUENCE [LARGE SCALE GENOMIC DNA]</scope>
</reference>
<evidence type="ECO:0000256" key="1">
    <source>
        <dbReference type="SAM" id="Phobius"/>
    </source>
</evidence>
<feature type="transmembrane region" description="Helical" evidence="1">
    <location>
        <begin position="303"/>
        <end position="324"/>
    </location>
</feature>
<dbReference type="PANTHER" id="PTHR43596">
    <property type="entry name" value="ADP,ATP CARRIER PROTEIN"/>
    <property type="match status" value="1"/>
</dbReference>
<name>A0A2R5GHR1_9STRA</name>
<sequence length="410" mass="43622">MLGGDEDSGSATPRPRRVLTPMARLVAKDFDASKRGGLDEGIAATAGDEFRVAAGAEAGKGQTADEGVAAQAAVRCMCLAFGALMAANYLLQAVRDAQIMFVGKANSSNLLTVSTMVSLVVGPFARAVGSVLAEVVLWQGIKVRFLLPLISLFLESAVQFLMMSARHAVKTHVADTDDANMRSTAADAGSAVAASAADDVRKTRIVDRWRKIAFESGADWLQGLHVLWSDRYHLWLGVYTVCYAGTLSLIYLERTVMAATSGLSVEEAASLSARLSLLASVFTFGLQVGLANKSIAQNLGMQAGLLAAPFVTLFGFAMLATGFIPGLTSVVCLELVRRVVAFGIAKPVRESLFAVMPRKVRFAAKSVLDTFVYRGAMGLGAMSFDLLAQSLVPYGMQMYFNPRNEVPDGL</sequence>
<dbReference type="EMBL" id="BEYU01000030">
    <property type="protein sequence ID" value="GBG27414.1"/>
    <property type="molecule type" value="Genomic_DNA"/>
</dbReference>
<protein>
    <recommendedName>
        <fullName evidence="4">ADP,ATP carrier protein</fullName>
    </recommendedName>
</protein>
<accession>A0A2R5GHR1</accession>
<evidence type="ECO:0008006" key="4">
    <source>
        <dbReference type="Google" id="ProtNLM"/>
    </source>
</evidence>
<keyword evidence="3" id="KW-1185">Reference proteome</keyword>
<feature type="transmembrane region" description="Helical" evidence="1">
    <location>
        <begin position="232"/>
        <end position="251"/>
    </location>
</feature>
<dbReference type="InParanoid" id="A0A2R5GHR1"/>
<keyword evidence="1" id="KW-0812">Transmembrane</keyword>
<dbReference type="OrthoDB" id="10266005at2759"/>
<evidence type="ECO:0000313" key="3">
    <source>
        <dbReference type="Proteomes" id="UP000241890"/>
    </source>
</evidence>
<organism evidence="2 3">
    <name type="scientific">Hondaea fermentalgiana</name>
    <dbReference type="NCBI Taxonomy" id="2315210"/>
    <lineage>
        <taxon>Eukaryota</taxon>
        <taxon>Sar</taxon>
        <taxon>Stramenopiles</taxon>
        <taxon>Bigyra</taxon>
        <taxon>Labyrinthulomycetes</taxon>
        <taxon>Thraustochytrida</taxon>
        <taxon>Thraustochytriidae</taxon>
        <taxon>Hondaea</taxon>
    </lineage>
</organism>
<comment type="caution">
    <text evidence="2">The sequence shown here is derived from an EMBL/GenBank/DDBJ whole genome shotgun (WGS) entry which is preliminary data.</text>
</comment>
<gene>
    <name evidence="2" type="ORF">FCC1311_036352</name>
</gene>
<keyword evidence="1" id="KW-0472">Membrane</keyword>